<sequence>MSNPIEVKATLQPAYDHIIVGGGVAADKAARAIREVAPDASVLIISDISDGPLYRPGLSKDLWLKPNAELDSIDLATKENTGAELLLGTRVTALDPKGHTVTTADGQQVGYGKLLLATGASARHIGTPDDERIVYYRNADDYRHLRSMVSEGTRVAIVGGGYIASEMAAGLAAVGADVSVHFPGKRILEQMFPDSITGHLSKLYESKGVSLNGDFFLDSLSAGEKLVLKSTSGDEVVADVVVLGLGAAPNIQLAEEAGLTLEMGGVLVDETLATSAPDIYAAGDIATYDDPILGRRRVEHMAMAERSGDTAGRTMAGERTEYRYTPLFWSDLFDDGYEAVGETRTNHRVEEHWNDEHTAAVLYYLDDNDVVRGVLLWNTWDSVPKAREVMAASKEGKLAASELAGQITPGG</sequence>
<evidence type="ECO:0000256" key="1">
    <source>
        <dbReference type="ARBA" id="ARBA00022630"/>
    </source>
</evidence>
<keyword evidence="2" id="KW-0274">FAD</keyword>
<dbReference type="SUPFAM" id="SSF51905">
    <property type="entry name" value="FAD/NAD(P)-binding domain"/>
    <property type="match status" value="1"/>
</dbReference>
<dbReference type="OrthoDB" id="4213189at2"/>
<dbReference type="InterPro" id="IPR050446">
    <property type="entry name" value="FAD-oxidoreductase/Apoptosis"/>
</dbReference>
<dbReference type="PRINTS" id="PR00469">
    <property type="entry name" value="PNDRDTASEII"/>
</dbReference>
<dbReference type="InterPro" id="IPR036188">
    <property type="entry name" value="FAD/NAD-bd_sf"/>
</dbReference>
<evidence type="ECO:0000259" key="4">
    <source>
        <dbReference type="Pfam" id="PF07992"/>
    </source>
</evidence>
<keyword evidence="3" id="KW-0560">Oxidoreductase</keyword>
<feature type="domain" description="FAD/NAD(P)-binding" evidence="4">
    <location>
        <begin position="15"/>
        <end position="308"/>
    </location>
</feature>
<dbReference type="Gene3D" id="3.30.390.30">
    <property type="match status" value="1"/>
</dbReference>
<dbReference type="PANTHER" id="PTHR43557">
    <property type="entry name" value="APOPTOSIS-INDUCING FACTOR 1"/>
    <property type="match status" value="1"/>
</dbReference>
<keyword evidence="6" id="KW-1185">Reference proteome</keyword>
<gene>
    <name evidence="5" type="ORF">EAH68_07190</name>
</gene>
<dbReference type="PRINTS" id="PR00368">
    <property type="entry name" value="FADPNR"/>
</dbReference>
<dbReference type="GO" id="GO:0016174">
    <property type="term" value="F:NAD(P)H oxidase H2O2-forming activity"/>
    <property type="evidence" value="ECO:0007669"/>
    <property type="project" value="TreeGrafter"/>
</dbReference>
<dbReference type="GO" id="GO:0071949">
    <property type="term" value="F:FAD binding"/>
    <property type="evidence" value="ECO:0007669"/>
    <property type="project" value="TreeGrafter"/>
</dbReference>
<protein>
    <submittedName>
        <fullName evidence="5">NAD(P)/FAD-dependent oxidoreductase</fullName>
    </submittedName>
</protein>
<accession>A0A430HYW6</accession>
<proteinExistence type="predicted"/>
<dbReference type="Gene3D" id="3.50.50.60">
    <property type="entry name" value="FAD/NAD(P)-binding domain"/>
    <property type="match status" value="2"/>
</dbReference>
<dbReference type="GO" id="GO:0033108">
    <property type="term" value="P:mitochondrial respiratory chain complex assembly"/>
    <property type="evidence" value="ECO:0007669"/>
    <property type="project" value="TreeGrafter"/>
</dbReference>
<dbReference type="SUPFAM" id="SSF55424">
    <property type="entry name" value="FAD/NAD-linked reductases, dimerisation (C-terminal) domain"/>
    <property type="match status" value="1"/>
</dbReference>
<dbReference type="InterPro" id="IPR023753">
    <property type="entry name" value="FAD/NAD-binding_dom"/>
</dbReference>
<dbReference type="AlphaFoldDB" id="A0A430HYW6"/>
<organism evidence="5 6">
    <name type="scientific">Corynebacterium hylobatis</name>
    <dbReference type="NCBI Taxonomy" id="1859290"/>
    <lineage>
        <taxon>Bacteria</taxon>
        <taxon>Bacillati</taxon>
        <taxon>Actinomycetota</taxon>
        <taxon>Actinomycetes</taxon>
        <taxon>Mycobacteriales</taxon>
        <taxon>Corynebacteriaceae</taxon>
        <taxon>Corynebacterium</taxon>
    </lineage>
</organism>
<name>A0A430HYW6_9CORY</name>
<comment type="caution">
    <text evidence="5">The sequence shown here is derived from an EMBL/GenBank/DDBJ whole genome shotgun (WGS) entry which is preliminary data.</text>
</comment>
<dbReference type="Pfam" id="PF07992">
    <property type="entry name" value="Pyr_redox_2"/>
    <property type="match status" value="1"/>
</dbReference>
<keyword evidence="1" id="KW-0285">Flavoprotein</keyword>
<evidence type="ECO:0000256" key="3">
    <source>
        <dbReference type="ARBA" id="ARBA00023002"/>
    </source>
</evidence>
<dbReference type="SMART" id="SM01353">
    <property type="entry name" value="AIF_C"/>
    <property type="match status" value="1"/>
</dbReference>
<dbReference type="InterPro" id="IPR016156">
    <property type="entry name" value="FAD/NAD-linked_Rdtase_dimer_sf"/>
</dbReference>
<evidence type="ECO:0000256" key="2">
    <source>
        <dbReference type="ARBA" id="ARBA00022827"/>
    </source>
</evidence>
<dbReference type="GO" id="GO:0012501">
    <property type="term" value="P:programmed cell death"/>
    <property type="evidence" value="ECO:0007669"/>
    <property type="project" value="TreeGrafter"/>
</dbReference>
<evidence type="ECO:0000313" key="5">
    <source>
        <dbReference type="EMBL" id="RSZ63449.1"/>
    </source>
</evidence>
<dbReference type="Proteomes" id="UP000274907">
    <property type="component" value="Unassembled WGS sequence"/>
</dbReference>
<dbReference type="GO" id="GO:0005737">
    <property type="term" value="C:cytoplasm"/>
    <property type="evidence" value="ECO:0007669"/>
    <property type="project" value="TreeGrafter"/>
</dbReference>
<evidence type="ECO:0000313" key="6">
    <source>
        <dbReference type="Proteomes" id="UP000274907"/>
    </source>
</evidence>
<dbReference type="EMBL" id="RXHJ01000007">
    <property type="protein sequence ID" value="RSZ63449.1"/>
    <property type="molecule type" value="Genomic_DNA"/>
</dbReference>
<dbReference type="RefSeq" id="WP_126120651.1">
    <property type="nucleotide sequence ID" value="NZ_RXHJ01000007.1"/>
</dbReference>
<dbReference type="PANTHER" id="PTHR43557:SF4">
    <property type="entry name" value="APOPTOSIS-INDUCING FACTOR 1, MITOCHONDRIAL"/>
    <property type="match status" value="1"/>
</dbReference>
<reference evidence="5 6" key="1">
    <citation type="submission" date="2018-12" db="EMBL/GenBank/DDBJ databases">
        <title>YIM 101343 draft genome.</title>
        <authorList>
            <person name="Chen X."/>
        </authorList>
    </citation>
    <scope>NUCLEOTIDE SEQUENCE [LARGE SCALE GENOMIC DNA]</scope>
    <source>
        <strain evidence="5 6">YIM 101343</strain>
    </source>
</reference>